<dbReference type="SUPFAM" id="SSF74788">
    <property type="entry name" value="Cullin repeat-like"/>
    <property type="match status" value="1"/>
</dbReference>
<keyword evidence="3" id="KW-0832">Ubl conjugation</keyword>
<dbReference type="SMART" id="SM00884">
    <property type="entry name" value="Cullin_Nedd8"/>
    <property type="match status" value="1"/>
</dbReference>
<dbReference type="SMART" id="SM00182">
    <property type="entry name" value="CULLIN"/>
    <property type="match status" value="1"/>
</dbReference>
<dbReference type="KEGG" id="adu:107476059"/>
<dbReference type="PROSITE" id="PS50069">
    <property type="entry name" value="CULLIN_2"/>
    <property type="match status" value="1"/>
</dbReference>
<dbReference type="GeneID" id="107476059"/>
<keyword evidence="6" id="KW-1133">Transmembrane helix</keyword>
<evidence type="ECO:0000256" key="5">
    <source>
        <dbReference type="RuleBase" id="RU003829"/>
    </source>
</evidence>
<sequence length="735" mass="85813">MEEKRIDFAQECKQKVKGILKLIWILEGSPEPPFNSEEYMMLYTYPFLSFSFHLCLTLVLQLFAFAAIESSSFSSSMYFGSKALRAIRNKHDEYMLKELAQRWSTHKLMVRWLSLFFSYLHRCYITNCNLPGFNEVGISCFRDGVYMMVKADAREAVITLINKEREGGQIDRSLLKNIVDIFVEVGLGKLDHYEQDFEIQMLDDTANYYKSKGTIWIEVDSFQEYLSKASVSRISKFEYHGAKFPCYHIFLVQQCYFEPPKGEESVPRLQNNFVEDLSRVYRISQQIPKFLRLLALLFKKHITAEGTVLIQQEEEAANNQTARGSSIRGHQVLIRKIIEAHDKYMAYVNDCFMIDTKFHKALKEAFVIFCNKTVAGCTTAELLAAFCDNILKRRGSERLSDEAIEENLDKVVKLLVYINDKDLFAKYCRKNLACRLLFTPDANEEQERILLSMLKQQLGGNFTLNMERMVNDMILARECQSQFLKYLHNKEIQNLGMDITVTVLTTGSWPTYKTFDLNLPSMMIKCMEVFKSFYDLRYGRKTRRLRWIYSLGTCNVNGNFEPKTIELIVSTSQAVILLLFNNADRLSYSEIMTRLNLSHEDAGRLLHSLSCSKYKILNKEPNTKSISPNDIFQYNSKFTDKMRRIKIPITQHEDKRKMVEDLDKDRQYTIDAAIVRIMKSRKVLGYKQLLSECVKMLSPLFKPEIKTIKKRIEHLIATDYLERDRDNQNIFKYVA</sequence>
<dbReference type="Proteomes" id="UP000515211">
    <property type="component" value="Chromosome 2"/>
</dbReference>
<reference evidence="8" key="1">
    <citation type="journal article" date="2016" name="Nat. Genet.">
        <title>The genome sequences of Arachis duranensis and Arachis ipaensis, the diploid ancestors of cultivated peanut.</title>
        <authorList>
            <person name="Bertioli D.J."/>
            <person name="Cannon S.B."/>
            <person name="Froenicke L."/>
            <person name="Huang G."/>
            <person name="Farmer A.D."/>
            <person name="Cannon E.K."/>
            <person name="Liu X."/>
            <person name="Gao D."/>
            <person name="Clevenger J."/>
            <person name="Dash S."/>
            <person name="Ren L."/>
            <person name="Moretzsohn M.C."/>
            <person name="Shirasawa K."/>
            <person name="Huang W."/>
            <person name="Vidigal B."/>
            <person name="Abernathy B."/>
            <person name="Chu Y."/>
            <person name="Niederhuth C.E."/>
            <person name="Umale P."/>
            <person name="Araujo A.C."/>
            <person name="Kozik A."/>
            <person name="Kim K.D."/>
            <person name="Burow M.D."/>
            <person name="Varshney R.K."/>
            <person name="Wang X."/>
            <person name="Zhang X."/>
            <person name="Barkley N."/>
            <person name="Guimaraes P.M."/>
            <person name="Isobe S."/>
            <person name="Guo B."/>
            <person name="Liao B."/>
            <person name="Stalker H.T."/>
            <person name="Schmitz R.J."/>
            <person name="Scheffler B.E."/>
            <person name="Leal-Bertioli S.C."/>
            <person name="Xun X."/>
            <person name="Jackson S.A."/>
            <person name="Michelmore R."/>
            <person name="Ozias-Akins P."/>
        </authorList>
    </citation>
    <scope>NUCLEOTIDE SEQUENCE [LARGE SCALE GENOMIC DNA]</scope>
    <source>
        <strain evidence="8">cv. V14167</strain>
    </source>
</reference>
<evidence type="ECO:0000313" key="9">
    <source>
        <dbReference type="RefSeq" id="XP_052113928.1"/>
    </source>
</evidence>
<dbReference type="PANTHER" id="PTHR11932">
    <property type="entry name" value="CULLIN"/>
    <property type="match status" value="1"/>
</dbReference>
<dbReference type="SUPFAM" id="SSF46785">
    <property type="entry name" value="Winged helix' DNA-binding domain"/>
    <property type="match status" value="1"/>
</dbReference>
<dbReference type="Gene3D" id="3.30.230.130">
    <property type="entry name" value="Cullin, Chain C, Domain 2"/>
    <property type="match status" value="1"/>
</dbReference>
<dbReference type="InterPro" id="IPR059120">
    <property type="entry name" value="Cullin-like_AB"/>
</dbReference>
<dbReference type="InterPro" id="IPR036390">
    <property type="entry name" value="WH_DNA-bd_sf"/>
</dbReference>
<reference evidence="9" key="2">
    <citation type="submission" date="2025-08" db="UniProtKB">
        <authorList>
            <consortium name="RefSeq"/>
        </authorList>
    </citation>
    <scope>IDENTIFICATION</scope>
    <source>
        <tissue evidence="9">Whole plant</tissue>
    </source>
</reference>
<feature type="domain" description="Cullin family profile" evidence="7">
    <location>
        <begin position="378"/>
        <end position="610"/>
    </location>
</feature>
<comment type="similarity">
    <text evidence="1 4 5">Belongs to the cullin family.</text>
</comment>
<keyword evidence="8" id="KW-1185">Reference proteome</keyword>
<dbReference type="FunFam" id="1.10.10.10:FF:000014">
    <property type="entry name" value="Cullin 1"/>
    <property type="match status" value="1"/>
</dbReference>
<dbReference type="InterPro" id="IPR036388">
    <property type="entry name" value="WH-like_DNA-bd_sf"/>
</dbReference>
<protein>
    <submittedName>
        <fullName evidence="9">Cullin-1-like</fullName>
    </submittedName>
</protein>
<gene>
    <name evidence="9" type="primary">LOC107476059</name>
</gene>
<evidence type="ECO:0000256" key="3">
    <source>
        <dbReference type="ARBA" id="ARBA00022843"/>
    </source>
</evidence>
<evidence type="ECO:0000256" key="4">
    <source>
        <dbReference type="PROSITE-ProRule" id="PRU00330"/>
    </source>
</evidence>
<dbReference type="Pfam" id="PF00888">
    <property type="entry name" value="Cullin"/>
    <property type="match status" value="1"/>
</dbReference>
<dbReference type="InterPro" id="IPR019559">
    <property type="entry name" value="Cullin_neddylation_domain"/>
</dbReference>
<name>A0A9C6WTE5_ARADU</name>
<dbReference type="SUPFAM" id="SSF75632">
    <property type="entry name" value="Cullin homology domain"/>
    <property type="match status" value="1"/>
</dbReference>
<feature type="transmembrane region" description="Helical" evidence="6">
    <location>
        <begin position="43"/>
        <end position="68"/>
    </location>
</feature>
<keyword evidence="2" id="KW-1017">Isopeptide bond</keyword>
<dbReference type="Gene3D" id="1.10.10.10">
    <property type="entry name" value="Winged helix-like DNA-binding domain superfamily/Winged helix DNA-binding domain"/>
    <property type="match status" value="1"/>
</dbReference>
<keyword evidence="6" id="KW-0812">Transmembrane</keyword>
<evidence type="ECO:0000256" key="1">
    <source>
        <dbReference type="ARBA" id="ARBA00006019"/>
    </source>
</evidence>
<dbReference type="InterPro" id="IPR036317">
    <property type="entry name" value="Cullin_homology_sf"/>
</dbReference>
<dbReference type="Pfam" id="PF10557">
    <property type="entry name" value="Cullin_Nedd8"/>
    <property type="match status" value="1"/>
</dbReference>
<keyword evidence="6" id="KW-0472">Membrane</keyword>
<accession>A0A9C6WTE5</accession>
<dbReference type="Pfam" id="PF26557">
    <property type="entry name" value="Cullin_AB"/>
    <property type="match status" value="1"/>
</dbReference>
<evidence type="ECO:0000256" key="6">
    <source>
        <dbReference type="SAM" id="Phobius"/>
    </source>
</evidence>
<evidence type="ECO:0000313" key="8">
    <source>
        <dbReference type="Proteomes" id="UP000515211"/>
    </source>
</evidence>
<evidence type="ECO:0000259" key="7">
    <source>
        <dbReference type="PROSITE" id="PS50069"/>
    </source>
</evidence>
<organism evidence="8 9">
    <name type="scientific">Arachis duranensis</name>
    <name type="common">Wild peanut</name>
    <dbReference type="NCBI Taxonomy" id="130453"/>
    <lineage>
        <taxon>Eukaryota</taxon>
        <taxon>Viridiplantae</taxon>
        <taxon>Streptophyta</taxon>
        <taxon>Embryophyta</taxon>
        <taxon>Tracheophyta</taxon>
        <taxon>Spermatophyta</taxon>
        <taxon>Magnoliopsida</taxon>
        <taxon>eudicotyledons</taxon>
        <taxon>Gunneridae</taxon>
        <taxon>Pentapetalae</taxon>
        <taxon>rosids</taxon>
        <taxon>fabids</taxon>
        <taxon>Fabales</taxon>
        <taxon>Fabaceae</taxon>
        <taxon>Papilionoideae</taxon>
        <taxon>50 kb inversion clade</taxon>
        <taxon>dalbergioids sensu lato</taxon>
        <taxon>Dalbergieae</taxon>
        <taxon>Pterocarpus clade</taxon>
        <taxon>Arachis</taxon>
    </lineage>
</organism>
<dbReference type="InterPro" id="IPR016158">
    <property type="entry name" value="Cullin_homology"/>
</dbReference>
<dbReference type="GO" id="GO:0031625">
    <property type="term" value="F:ubiquitin protein ligase binding"/>
    <property type="evidence" value="ECO:0007669"/>
    <property type="project" value="InterPro"/>
</dbReference>
<dbReference type="AlphaFoldDB" id="A0A9C6WTE5"/>
<dbReference type="InterPro" id="IPR045093">
    <property type="entry name" value="Cullin"/>
</dbReference>
<dbReference type="InterPro" id="IPR001373">
    <property type="entry name" value="Cullin_N"/>
</dbReference>
<dbReference type="InterPro" id="IPR016159">
    <property type="entry name" value="Cullin_repeat-like_dom_sf"/>
</dbReference>
<dbReference type="GO" id="GO:0006511">
    <property type="term" value="P:ubiquitin-dependent protein catabolic process"/>
    <property type="evidence" value="ECO:0007669"/>
    <property type="project" value="InterPro"/>
</dbReference>
<dbReference type="RefSeq" id="XP_052113928.1">
    <property type="nucleotide sequence ID" value="XM_052257968.1"/>
</dbReference>
<dbReference type="Gene3D" id="1.20.1310.10">
    <property type="entry name" value="Cullin Repeats"/>
    <property type="match status" value="4"/>
</dbReference>
<proteinExistence type="inferred from homology"/>
<evidence type="ECO:0000256" key="2">
    <source>
        <dbReference type="ARBA" id="ARBA00022499"/>
    </source>
</evidence>